<evidence type="ECO:0008006" key="4">
    <source>
        <dbReference type="Google" id="ProtNLM"/>
    </source>
</evidence>
<dbReference type="OrthoDB" id="1703838at2"/>
<accession>A0A372LNR6</accession>
<protein>
    <recommendedName>
        <fullName evidence="4">S1 motif domain-containing protein</fullName>
    </recommendedName>
</protein>
<sequence>MKYRIFSFLFFLLIGLGFFHAYPASANSVMKGTFVDATYEEVRIDDETTEKRLKSITIKNSEGRTTTLPIDVNASFTVDTIPTTIDAFKSGMEVEAVVNLRRVKALSGLSGEYPGELSDGEEVVTGIVTEMDPNGRFLTVKQDNGKSDTYSIDGGTEVFKGTTFVDLSVLFEGDRVKLSFSEYDTSYVSSIEVIAQGVKVENLHRAKIFRIDPVRNTLMVKNEKVFRDWRWQNKSSTASYAYSAKTPVYVGNKLISRDRMRFYANNEVYFATVSQYGKQVIERMIVKTNFERSYYEPMRSVNLQSRLLGLWKSGSIPYHNGTILIRNGRLIDSKTLAAYGTAFVVTGGVQKSQYANIIHVTNDGFQSPNLTNHTIYFGQISRANDYQVTVKNLKKLTNKNFWQDSAAATFAFSNDTVAVKDFRSSYLTLVAKNEMDNQIGGYGYFYVTNNKVVGAHIIGTSSTRAQLVSVGRIDSVTKAIENVHVMKVRNVSQWSNGTWVEAPYISRMDIEQATIIREGKVITADDLKPGERVYILHESLVKGRVLLVN</sequence>
<keyword evidence="3" id="KW-1185">Reference proteome</keyword>
<keyword evidence="1" id="KW-0732">Signal</keyword>
<comment type="caution">
    <text evidence="2">The sequence shown here is derived from an EMBL/GenBank/DDBJ whole genome shotgun (WGS) entry which is preliminary data.</text>
</comment>
<feature type="chain" id="PRO_5017067791" description="S1 motif domain-containing protein" evidence="1">
    <location>
        <begin position="27"/>
        <end position="549"/>
    </location>
</feature>
<dbReference type="RefSeq" id="WP_117326548.1">
    <property type="nucleotide sequence ID" value="NZ_QVTE01000026.1"/>
</dbReference>
<proteinExistence type="predicted"/>
<organism evidence="2 3">
    <name type="scientific">Peribacillus saganii</name>
    <dbReference type="NCBI Taxonomy" id="2303992"/>
    <lineage>
        <taxon>Bacteria</taxon>
        <taxon>Bacillati</taxon>
        <taxon>Bacillota</taxon>
        <taxon>Bacilli</taxon>
        <taxon>Bacillales</taxon>
        <taxon>Bacillaceae</taxon>
        <taxon>Peribacillus</taxon>
    </lineage>
</organism>
<name>A0A372LNR6_9BACI</name>
<gene>
    <name evidence="2" type="ORF">D0469_09700</name>
</gene>
<dbReference type="EMBL" id="QVTE01000026">
    <property type="protein sequence ID" value="RFU69340.1"/>
    <property type="molecule type" value="Genomic_DNA"/>
</dbReference>
<reference evidence="2 3" key="1">
    <citation type="submission" date="2018-08" db="EMBL/GenBank/DDBJ databases">
        <title>Bacillus chawlae sp. nov., Bacillus glennii sp. nov., and Bacillus saganii sp. nov. Isolated from the Vehicle Assembly Building at Kennedy Space Center where the Viking Spacecraft were Assembled.</title>
        <authorList>
            <person name="Seuylemezian A."/>
            <person name="Vaishampayan P."/>
        </authorList>
    </citation>
    <scope>NUCLEOTIDE SEQUENCE [LARGE SCALE GENOMIC DNA]</scope>
    <source>
        <strain evidence="2 3">V47-23a</strain>
    </source>
</reference>
<dbReference type="AlphaFoldDB" id="A0A372LNR6"/>
<evidence type="ECO:0000313" key="3">
    <source>
        <dbReference type="Proteomes" id="UP000264541"/>
    </source>
</evidence>
<evidence type="ECO:0000313" key="2">
    <source>
        <dbReference type="EMBL" id="RFU69340.1"/>
    </source>
</evidence>
<evidence type="ECO:0000256" key="1">
    <source>
        <dbReference type="SAM" id="SignalP"/>
    </source>
</evidence>
<feature type="signal peptide" evidence="1">
    <location>
        <begin position="1"/>
        <end position="26"/>
    </location>
</feature>
<dbReference type="Proteomes" id="UP000264541">
    <property type="component" value="Unassembled WGS sequence"/>
</dbReference>